<comment type="pathway">
    <text evidence="1 9">Porphyrin-containing compound metabolism; protoporphyrin-IX biosynthesis; coproporphyrinogen-III from 5-aminolevulinate: step 3/4.</text>
</comment>
<evidence type="ECO:0000256" key="7">
    <source>
        <dbReference type="ARBA" id="ARBA00040167"/>
    </source>
</evidence>
<gene>
    <name evidence="11" type="ORF">B1B05_03500</name>
    <name evidence="12" type="ORF">SAMN05443094_101718</name>
</gene>
<evidence type="ECO:0000256" key="3">
    <source>
        <dbReference type="ARBA" id="ARBA00013109"/>
    </source>
</evidence>
<dbReference type="Gene3D" id="3.40.50.10090">
    <property type="match status" value="2"/>
</dbReference>
<proteinExistence type="inferred from homology"/>
<evidence type="ECO:0000256" key="9">
    <source>
        <dbReference type="RuleBase" id="RU366031"/>
    </source>
</evidence>
<dbReference type="Proteomes" id="UP000215545">
    <property type="component" value="Unassembled WGS sequence"/>
</dbReference>
<evidence type="ECO:0000256" key="8">
    <source>
        <dbReference type="ARBA" id="ARBA00048617"/>
    </source>
</evidence>
<dbReference type="RefSeq" id="WP_045849832.1">
    <property type="nucleotide sequence ID" value="NZ_FTLX01000001.1"/>
</dbReference>
<dbReference type="GO" id="GO:0006782">
    <property type="term" value="P:protoporphyrinogen IX biosynthetic process"/>
    <property type="evidence" value="ECO:0007669"/>
    <property type="project" value="UniProtKB-UniRule"/>
</dbReference>
<comment type="function">
    <text evidence="6 9">Catalyzes cyclization of the linear tetrapyrrole, hydroxymethylbilane, to the macrocyclic uroporphyrinogen III.</text>
</comment>
<dbReference type="PANTHER" id="PTHR38042:SF1">
    <property type="entry name" value="UROPORPHYRINOGEN-III SYNTHASE, CHLOROPLASTIC"/>
    <property type="match status" value="1"/>
</dbReference>
<evidence type="ECO:0000256" key="4">
    <source>
        <dbReference type="ARBA" id="ARBA00023239"/>
    </source>
</evidence>
<dbReference type="InterPro" id="IPR003754">
    <property type="entry name" value="4pyrrol_synth_uPrphyn_synth"/>
</dbReference>
<dbReference type="CDD" id="cd06578">
    <property type="entry name" value="HemD"/>
    <property type="match status" value="1"/>
</dbReference>
<accession>A0A1N6Q1U3</accession>
<comment type="similarity">
    <text evidence="2 9">Belongs to the uroporphyrinogen-III synthase family.</text>
</comment>
<comment type="catalytic activity">
    <reaction evidence="8 9">
        <text>hydroxymethylbilane = uroporphyrinogen III + H2O</text>
        <dbReference type="Rhea" id="RHEA:18965"/>
        <dbReference type="ChEBI" id="CHEBI:15377"/>
        <dbReference type="ChEBI" id="CHEBI:57308"/>
        <dbReference type="ChEBI" id="CHEBI:57845"/>
        <dbReference type="EC" id="4.2.1.75"/>
    </reaction>
</comment>
<evidence type="ECO:0000313" key="12">
    <source>
        <dbReference type="EMBL" id="SIQ10550.1"/>
    </source>
</evidence>
<evidence type="ECO:0000313" key="11">
    <source>
        <dbReference type="EMBL" id="OXS80557.1"/>
    </source>
</evidence>
<feature type="domain" description="Tetrapyrrole biosynthesis uroporphyrinogen III synthase" evidence="10">
    <location>
        <begin position="22"/>
        <end position="242"/>
    </location>
</feature>
<evidence type="ECO:0000256" key="2">
    <source>
        <dbReference type="ARBA" id="ARBA00008133"/>
    </source>
</evidence>
<dbReference type="STRING" id="1017273.SAMN05443094_101718"/>
<dbReference type="GO" id="GO:0006780">
    <property type="term" value="P:uroporphyrinogen III biosynthetic process"/>
    <property type="evidence" value="ECO:0007669"/>
    <property type="project" value="UniProtKB-UniRule"/>
</dbReference>
<dbReference type="InterPro" id="IPR036108">
    <property type="entry name" value="4pyrrol_syn_uPrphyn_synt_sf"/>
</dbReference>
<dbReference type="Proteomes" id="UP000186385">
    <property type="component" value="Unassembled WGS sequence"/>
</dbReference>
<keyword evidence="4 9" id="KW-0456">Lyase</keyword>
<evidence type="ECO:0000313" key="14">
    <source>
        <dbReference type="Proteomes" id="UP000215545"/>
    </source>
</evidence>
<protein>
    <recommendedName>
        <fullName evidence="7 9">Uroporphyrinogen-III synthase</fullName>
        <ecNumber evidence="3 9">4.2.1.75</ecNumber>
    </recommendedName>
</protein>
<reference evidence="11" key="3">
    <citation type="submission" date="2017-03" db="EMBL/GenBank/DDBJ databases">
        <authorList>
            <person name="Dastager S.G."/>
            <person name="Neurgaonkar P.S."/>
            <person name="Dharne M.S."/>
        </authorList>
    </citation>
    <scope>NUCLEOTIDE SEQUENCE</scope>
    <source>
        <strain evidence="11">DSM 25145</strain>
    </source>
</reference>
<dbReference type="SUPFAM" id="SSF69618">
    <property type="entry name" value="HemD-like"/>
    <property type="match status" value="1"/>
</dbReference>
<dbReference type="EMBL" id="FTLX01000001">
    <property type="protein sequence ID" value="SIQ10550.1"/>
    <property type="molecule type" value="Genomic_DNA"/>
</dbReference>
<dbReference type="GO" id="GO:0004852">
    <property type="term" value="F:uroporphyrinogen-III synthase activity"/>
    <property type="evidence" value="ECO:0007669"/>
    <property type="project" value="UniProtKB-UniRule"/>
</dbReference>
<dbReference type="OrthoDB" id="9815856at2"/>
<reference evidence="12 13" key="1">
    <citation type="submission" date="2017-01" db="EMBL/GenBank/DDBJ databases">
        <authorList>
            <person name="Mah S.A."/>
            <person name="Swanson W.J."/>
            <person name="Moy G.W."/>
            <person name="Vacquier V.D."/>
        </authorList>
    </citation>
    <scope>NUCLEOTIDE SEQUENCE [LARGE SCALE GENOMIC DNA]</scope>
    <source>
        <strain evidence="12 13">NIO-1016</strain>
    </source>
</reference>
<dbReference type="InterPro" id="IPR039793">
    <property type="entry name" value="UROS/Hem4"/>
</dbReference>
<dbReference type="AlphaFoldDB" id="A0A1N6Q1U3"/>
<dbReference type="Pfam" id="PF02602">
    <property type="entry name" value="HEM4"/>
    <property type="match status" value="1"/>
</dbReference>
<evidence type="ECO:0000256" key="5">
    <source>
        <dbReference type="ARBA" id="ARBA00023244"/>
    </source>
</evidence>
<dbReference type="EMBL" id="MWSK01000001">
    <property type="protein sequence ID" value="OXS80557.1"/>
    <property type="molecule type" value="Genomic_DNA"/>
</dbReference>
<name>A0A1N6Q1U3_9BACI</name>
<dbReference type="PANTHER" id="PTHR38042">
    <property type="entry name" value="UROPORPHYRINOGEN-III SYNTHASE, CHLOROPLASTIC"/>
    <property type="match status" value="1"/>
</dbReference>
<dbReference type="EC" id="4.2.1.75" evidence="3 9"/>
<evidence type="ECO:0000259" key="10">
    <source>
        <dbReference type="Pfam" id="PF02602"/>
    </source>
</evidence>
<evidence type="ECO:0000256" key="1">
    <source>
        <dbReference type="ARBA" id="ARBA00004772"/>
    </source>
</evidence>
<reference evidence="14" key="2">
    <citation type="submission" date="2017-03" db="EMBL/GenBank/DDBJ databases">
        <title>Bacillus sp. V-88(T) DSM27956, whole genome shotgun sequencing project.</title>
        <authorList>
            <person name="Dastager S.G."/>
            <person name="Neurgaonkar P.S."/>
            <person name="Dharne M.S."/>
        </authorList>
    </citation>
    <scope>NUCLEOTIDE SEQUENCE [LARGE SCALE GENOMIC DNA]</scope>
    <source>
        <strain evidence="14">DSM 25145</strain>
    </source>
</reference>
<dbReference type="UniPathway" id="UPA00251">
    <property type="reaction ID" value="UER00320"/>
</dbReference>
<evidence type="ECO:0000313" key="13">
    <source>
        <dbReference type="Proteomes" id="UP000186385"/>
    </source>
</evidence>
<keyword evidence="14" id="KW-1185">Reference proteome</keyword>
<sequence length="251" mass="27567">MKPLAGKRIVVTRPAGQSAPFIGKIEKAGGTAYAVPLIAFKEAFDQQDEKMVSRLHTYDWIIFTSKNGVDFFMRKAGSLLQELDVKWAAIGTKTAKAMNAYGLTVSYMPLSFSADDVADEIQSGRFSPRNALIPKGNLARSLIGQAIRQNGGEADDWIVYETYFPEEAKRSMLELIRSKAADMYTFTSPSAVRHFAAILTSAGEPLPAADYAVIGPVTEKEAKAFGIPISISPEEYTVDALMKEITTYYKE</sequence>
<evidence type="ECO:0000256" key="6">
    <source>
        <dbReference type="ARBA" id="ARBA00037589"/>
    </source>
</evidence>
<keyword evidence="5 9" id="KW-0627">Porphyrin biosynthesis</keyword>
<organism evidence="12 13">
    <name type="scientific">Domibacillus enclensis</name>
    <dbReference type="NCBI Taxonomy" id="1017273"/>
    <lineage>
        <taxon>Bacteria</taxon>
        <taxon>Bacillati</taxon>
        <taxon>Bacillota</taxon>
        <taxon>Bacilli</taxon>
        <taxon>Bacillales</taxon>
        <taxon>Bacillaceae</taxon>
        <taxon>Domibacillus</taxon>
    </lineage>
</organism>